<name>A0ABW3N477_9FLAO</name>
<keyword evidence="2" id="KW-1185">Reference proteome</keyword>
<organism evidence="1 2">
    <name type="scientific">Winogradskyella litorisediminis</name>
    <dbReference type="NCBI Taxonomy" id="1156618"/>
    <lineage>
        <taxon>Bacteria</taxon>
        <taxon>Pseudomonadati</taxon>
        <taxon>Bacteroidota</taxon>
        <taxon>Flavobacteriia</taxon>
        <taxon>Flavobacteriales</taxon>
        <taxon>Flavobacteriaceae</taxon>
        <taxon>Winogradskyella</taxon>
    </lineage>
</organism>
<dbReference type="RefSeq" id="WP_386128331.1">
    <property type="nucleotide sequence ID" value="NZ_JBHTJL010000009.1"/>
</dbReference>
<evidence type="ECO:0000313" key="1">
    <source>
        <dbReference type="EMBL" id="MFD1062457.1"/>
    </source>
</evidence>
<gene>
    <name evidence="1" type="ORF">ACFQ1Q_04300</name>
</gene>
<reference evidence="2" key="1">
    <citation type="journal article" date="2019" name="Int. J. Syst. Evol. Microbiol.">
        <title>The Global Catalogue of Microorganisms (GCM) 10K type strain sequencing project: providing services to taxonomists for standard genome sequencing and annotation.</title>
        <authorList>
            <consortium name="The Broad Institute Genomics Platform"/>
            <consortium name="The Broad Institute Genome Sequencing Center for Infectious Disease"/>
            <person name="Wu L."/>
            <person name="Ma J."/>
        </authorList>
    </citation>
    <scope>NUCLEOTIDE SEQUENCE [LARGE SCALE GENOMIC DNA]</scope>
    <source>
        <strain evidence="2">CCUG 62215</strain>
    </source>
</reference>
<dbReference type="EMBL" id="JBHTJL010000009">
    <property type="protein sequence ID" value="MFD1062457.1"/>
    <property type="molecule type" value="Genomic_DNA"/>
</dbReference>
<accession>A0ABW3N477</accession>
<sequence>MKLLKLSILLMLVINCDGKTKTEEKAVDNNKQKKKEITAKAIEQFKYNDYVLSSDGEKAVRDWSLFQELSTQTSYLKSADITFFTDKKDTLKVFLDSLKSTVPSVINTEPVNARLSALETKLLKLNNDLVLDNYSTESKLTSIKEYLVANSNLIFVINKKIEFDKNDVGRPEDE</sequence>
<proteinExistence type="predicted"/>
<evidence type="ECO:0000313" key="2">
    <source>
        <dbReference type="Proteomes" id="UP001597013"/>
    </source>
</evidence>
<dbReference type="Proteomes" id="UP001597013">
    <property type="component" value="Unassembled WGS sequence"/>
</dbReference>
<protein>
    <recommendedName>
        <fullName evidence="3">Lipoprotein</fullName>
    </recommendedName>
</protein>
<evidence type="ECO:0008006" key="3">
    <source>
        <dbReference type="Google" id="ProtNLM"/>
    </source>
</evidence>
<comment type="caution">
    <text evidence="1">The sequence shown here is derived from an EMBL/GenBank/DDBJ whole genome shotgun (WGS) entry which is preliminary data.</text>
</comment>